<accession>A0A344TEZ6</accession>
<dbReference type="InterPro" id="IPR045455">
    <property type="entry name" value="NrS-1_pol-like_helicase"/>
</dbReference>
<dbReference type="InterPro" id="IPR006500">
    <property type="entry name" value="Helicase_put_C_phage/plasmid"/>
</dbReference>
<protein>
    <submittedName>
        <fullName evidence="5">DNA primase</fullName>
    </submittedName>
</protein>
<dbReference type="InterPro" id="IPR027417">
    <property type="entry name" value="P-loop_NTPase"/>
</dbReference>
<keyword evidence="2" id="KW-0378">Hydrolase</keyword>
<reference evidence="5 6" key="1">
    <citation type="submission" date="2018-07" db="EMBL/GenBank/DDBJ databases">
        <title>Genome sequencing of Runella.</title>
        <authorList>
            <person name="Baek M.-G."/>
            <person name="Yi H."/>
        </authorList>
    </citation>
    <scope>NUCLEOTIDE SEQUENCE [LARGE SCALE GENOMIC DNA]</scope>
    <source>
        <strain evidence="5 6">HYN0085</strain>
    </source>
</reference>
<evidence type="ECO:0000259" key="4">
    <source>
        <dbReference type="PROSITE" id="PS51206"/>
    </source>
</evidence>
<dbReference type="InterPro" id="IPR051620">
    <property type="entry name" value="ORF904-like_C"/>
</dbReference>
<dbReference type="GO" id="GO:0005524">
    <property type="term" value="F:ATP binding"/>
    <property type="evidence" value="ECO:0007669"/>
    <property type="project" value="UniProtKB-KW"/>
</dbReference>
<dbReference type="InterPro" id="IPR014015">
    <property type="entry name" value="Helicase_SF3_DNA-vir"/>
</dbReference>
<dbReference type="RefSeq" id="WP_114066003.1">
    <property type="nucleotide sequence ID" value="NZ_CP030850.1"/>
</dbReference>
<evidence type="ECO:0000313" key="5">
    <source>
        <dbReference type="EMBL" id="AXE17217.1"/>
    </source>
</evidence>
<sequence>MIQNTFNPNDLHRHVEALEKQLFEAVPHKQLLAKLLEQVKHINFFERVTEIEGHEMEGLKQKHFVVLVVREALHLAKVNQWALCVRFDAVYLYNGAFWREVDRKSIERFLGEAAAKMGTPTLEAEHFEFREKLRKQFLATAQLPEPVTDEQTVLINVKNGTLEISANGYRLREPDPNDFLTYQLPFVYDPKAKAPMFEKYLNRCLPDQDLQWILAEFFGWTFTKHLKMEKALFLYGEGANGKSVMFEIINALMGKDNVTTMSISDLKEEHNRALLVDKLLCYGSEIGANGMENDGFKTIVSNEQSRIRRKYGNSFIVKIHCKLAFNANELPPTREVNEAFFRRFLIVPFSQTIPTEERDPLLAAKIIENELSGVFNWVLAGLDRLMKNGRFTNAEASRDALEIYRKESDSVAMFSEEEGYEKDPLSKIFLKEIYPQYRTYCQQNGIVPLSSKKVIKRFDGLGFLVGKHRNLPFVAISKGLPI</sequence>
<dbReference type="GO" id="GO:0016787">
    <property type="term" value="F:hydrolase activity"/>
    <property type="evidence" value="ECO:0007669"/>
    <property type="project" value="UniProtKB-KW"/>
</dbReference>
<dbReference type="EMBL" id="CP030850">
    <property type="protein sequence ID" value="AXE17217.1"/>
    <property type="molecule type" value="Genomic_DNA"/>
</dbReference>
<dbReference type="Pfam" id="PF08706">
    <property type="entry name" value="D5_N"/>
    <property type="match status" value="1"/>
</dbReference>
<dbReference type="Gene3D" id="3.40.50.300">
    <property type="entry name" value="P-loop containing nucleotide triphosphate hydrolases"/>
    <property type="match status" value="1"/>
</dbReference>
<evidence type="ECO:0000256" key="1">
    <source>
        <dbReference type="ARBA" id="ARBA00022741"/>
    </source>
</evidence>
<dbReference type="PANTHER" id="PTHR35372:SF2">
    <property type="entry name" value="SF3 HELICASE DOMAIN-CONTAINING PROTEIN"/>
    <property type="match status" value="1"/>
</dbReference>
<proteinExistence type="predicted"/>
<dbReference type="KEGG" id="run:DR864_05450"/>
<dbReference type="PANTHER" id="PTHR35372">
    <property type="entry name" value="ATP BINDING PROTEIN-RELATED"/>
    <property type="match status" value="1"/>
</dbReference>
<dbReference type="NCBIfam" id="TIGR01613">
    <property type="entry name" value="primase_Cterm"/>
    <property type="match status" value="1"/>
</dbReference>
<evidence type="ECO:0000256" key="2">
    <source>
        <dbReference type="ARBA" id="ARBA00022801"/>
    </source>
</evidence>
<feature type="domain" description="SF3 helicase" evidence="4">
    <location>
        <begin position="205"/>
        <end position="362"/>
    </location>
</feature>
<dbReference type="AlphaFoldDB" id="A0A344TEZ6"/>
<keyword evidence="3" id="KW-0067">ATP-binding</keyword>
<dbReference type="Pfam" id="PF19263">
    <property type="entry name" value="DUF5906"/>
    <property type="match status" value="1"/>
</dbReference>
<dbReference type="SMART" id="SM00885">
    <property type="entry name" value="D5_N"/>
    <property type="match status" value="1"/>
</dbReference>
<dbReference type="OrthoDB" id="9763644at2"/>
<evidence type="ECO:0000256" key="3">
    <source>
        <dbReference type="ARBA" id="ARBA00022840"/>
    </source>
</evidence>
<dbReference type="Proteomes" id="UP000251993">
    <property type="component" value="Chromosome"/>
</dbReference>
<dbReference type="PROSITE" id="PS51206">
    <property type="entry name" value="SF3_HELICASE_1"/>
    <property type="match status" value="1"/>
</dbReference>
<evidence type="ECO:0000313" key="6">
    <source>
        <dbReference type="Proteomes" id="UP000251993"/>
    </source>
</evidence>
<dbReference type="SUPFAM" id="SSF52540">
    <property type="entry name" value="P-loop containing nucleoside triphosphate hydrolases"/>
    <property type="match status" value="1"/>
</dbReference>
<dbReference type="InterPro" id="IPR014818">
    <property type="entry name" value="Phage/plasmid_primase_P4_C"/>
</dbReference>
<keyword evidence="6" id="KW-1185">Reference proteome</keyword>
<gene>
    <name evidence="5" type="ORF">DR864_05450</name>
</gene>
<keyword evidence="1" id="KW-0547">Nucleotide-binding</keyword>
<organism evidence="5 6">
    <name type="scientific">Runella rosea</name>
    <dbReference type="NCBI Taxonomy" id="2259595"/>
    <lineage>
        <taxon>Bacteria</taxon>
        <taxon>Pseudomonadati</taxon>
        <taxon>Bacteroidota</taxon>
        <taxon>Cytophagia</taxon>
        <taxon>Cytophagales</taxon>
        <taxon>Spirosomataceae</taxon>
        <taxon>Runella</taxon>
    </lineage>
</organism>
<name>A0A344TEZ6_9BACT</name>